<name>A0A0G0KNQ5_9BACT</name>
<dbReference type="InterPro" id="IPR007197">
    <property type="entry name" value="rSAM"/>
</dbReference>
<evidence type="ECO:0000256" key="2">
    <source>
        <dbReference type="ARBA" id="ARBA00022723"/>
    </source>
</evidence>
<protein>
    <recommendedName>
        <fullName evidence="5">Radical SAM core domain-containing protein</fullName>
    </recommendedName>
</protein>
<keyword evidence="2" id="KW-0479">Metal-binding</keyword>
<dbReference type="GO" id="GO:0051536">
    <property type="term" value="F:iron-sulfur cluster binding"/>
    <property type="evidence" value="ECO:0007669"/>
    <property type="project" value="UniProtKB-KW"/>
</dbReference>
<dbReference type="GO" id="GO:0003824">
    <property type="term" value="F:catalytic activity"/>
    <property type="evidence" value="ECO:0007669"/>
    <property type="project" value="InterPro"/>
</dbReference>
<dbReference type="Proteomes" id="UP000034231">
    <property type="component" value="Unassembled WGS sequence"/>
</dbReference>
<dbReference type="GO" id="GO:0046872">
    <property type="term" value="F:metal ion binding"/>
    <property type="evidence" value="ECO:0007669"/>
    <property type="project" value="UniProtKB-KW"/>
</dbReference>
<dbReference type="SFLD" id="SFLDG01067">
    <property type="entry name" value="SPASM/twitch_domain_containing"/>
    <property type="match status" value="1"/>
</dbReference>
<comment type="caution">
    <text evidence="6">The sequence shown here is derived from an EMBL/GenBank/DDBJ whole genome shotgun (WGS) entry which is preliminary data.</text>
</comment>
<evidence type="ECO:0000256" key="4">
    <source>
        <dbReference type="ARBA" id="ARBA00023014"/>
    </source>
</evidence>
<dbReference type="InterPro" id="IPR013785">
    <property type="entry name" value="Aldolase_TIM"/>
</dbReference>
<dbReference type="PANTHER" id="PTHR11228:SF7">
    <property type="entry name" value="PQQA PEPTIDE CYCLASE"/>
    <property type="match status" value="1"/>
</dbReference>
<evidence type="ECO:0000256" key="1">
    <source>
        <dbReference type="ARBA" id="ARBA00022691"/>
    </source>
</evidence>
<dbReference type="SFLD" id="SFLDS00029">
    <property type="entry name" value="Radical_SAM"/>
    <property type="match status" value="1"/>
</dbReference>
<keyword evidence="1" id="KW-0949">S-adenosyl-L-methionine</keyword>
<reference evidence="6 7" key="1">
    <citation type="journal article" date="2015" name="Nature">
        <title>rRNA introns, odd ribosomes, and small enigmatic genomes across a large radiation of phyla.</title>
        <authorList>
            <person name="Brown C.T."/>
            <person name="Hug L.A."/>
            <person name="Thomas B.C."/>
            <person name="Sharon I."/>
            <person name="Castelle C.J."/>
            <person name="Singh A."/>
            <person name="Wilkins M.J."/>
            <person name="Williams K.H."/>
            <person name="Banfield J.F."/>
        </authorList>
    </citation>
    <scope>NUCLEOTIDE SEQUENCE [LARGE SCALE GENOMIC DNA]</scope>
</reference>
<gene>
    <name evidence="6" type="ORF">US68_C0001G0013</name>
</gene>
<dbReference type="InterPro" id="IPR050377">
    <property type="entry name" value="Radical_SAM_PqqE_MftC-like"/>
</dbReference>
<dbReference type="SUPFAM" id="SSF102114">
    <property type="entry name" value="Radical SAM enzymes"/>
    <property type="match status" value="1"/>
</dbReference>
<dbReference type="Pfam" id="PF04055">
    <property type="entry name" value="Radical_SAM"/>
    <property type="match status" value="1"/>
</dbReference>
<feature type="domain" description="Radical SAM core" evidence="5">
    <location>
        <begin position="11"/>
        <end position="149"/>
    </location>
</feature>
<dbReference type="CDD" id="cd01335">
    <property type="entry name" value="Radical_SAM"/>
    <property type="match status" value="1"/>
</dbReference>
<dbReference type="EMBL" id="LBTX01000001">
    <property type="protein sequence ID" value="KKQ50814.1"/>
    <property type="molecule type" value="Genomic_DNA"/>
</dbReference>
<proteinExistence type="predicted"/>
<dbReference type="Gene3D" id="3.20.20.70">
    <property type="entry name" value="Aldolase class I"/>
    <property type="match status" value="1"/>
</dbReference>
<organism evidence="6 7">
    <name type="scientific">Candidatus Shapirobacteria bacterium GW2011_GWE1_38_10</name>
    <dbReference type="NCBI Taxonomy" id="1618488"/>
    <lineage>
        <taxon>Bacteria</taxon>
        <taxon>Candidatus Shapironibacteriota</taxon>
    </lineage>
</organism>
<evidence type="ECO:0000259" key="5">
    <source>
        <dbReference type="Pfam" id="PF04055"/>
    </source>
</evidence>
<dbReference type="AlphaFoldDB" id="A0A0G0KNQ5"/>
<dbReference type="InterPro" id="IPR058240">
    <property type="entry name" value="rSAM_sf"/>
</dbReference>
<accession>A0A0G0KNQ5</accession>
<keyword evidence="4" id="KW-0411">Iron-sulfur</keyword>
<evidence type="ECO:0000256" key="3">
    <source>
        <dbReference type="ARBA" id="ARBA00023004"/>
    </source>
</evidence>
<evidence type="ECO:0000313" key="6">
    <source>
        <dbReference type="EMBL" id="KKQ50814.1"/>
    </source>
</evidence>
<dbReference type="PANTHER" id="PTHR11228">
    <property type="entry name" value="RADICAL SAM DOMAIN PROTEIN"/>
    <property type="match status" value="1"/>
</dbReference>
<sequence>MISALENIYISPLELCNLNCRYCYTKKTKNILSNSQILSFVRRYNQQLATRNCQLKSIIFCGGEVFTLKNFPSLINKLNSMGIFTSIITNGTIDRLKNIKDPRNCQLIVSFDGPQNIHDANRGPGNFTRSKKFVKHALKLNFPVEIFYLITKDSYPYKDSFQVYNLPKTYLTDRLGSLTSKQIIDIRQNYPCYPPKNFGCSMLSLQSDGKFYGCCESVKPIASISDPIKKVVKRFLDLTSKNLLCSDPDYFCGLKNL</sequence>
<evidence type="ECO:0000313" key="7">
    <source>
        <dbReference type="Proteomes" id="UP000034231"/>
    </source>
</evidence>
<keyword evidence="3" id="KW-0408">Iron</keyword>